<proteinExistence type="predicted"/>
<comment type="caution">
    <text evidence="2">The sequence shown here is derived from an EMBL/GenBank/DDBJ whole genome shotgun (WGS) entry which is preliminary data.</text>
</comment>
<keyword evidence="3" id="KW-1185">Reference proteome</keyword>
<dbReference type="Proteomes" id="UP000623129">
    <property type="component" value="Unassembled WGS sequence"/>
</dbReference>
<feature type="domain" description="DUF7912" evidence="1">
    <location>
        <begin position="109"/>
        <end position="198"/>
    </location>
</feature>
<evidence type="ECO:0000259" key="1">
    <source>
        <dbReference type="Pfam" id="PF25498"/>
    </source>
</evidence>
<dbReference type="AlphaFoldDB" id="A0A833QXU7"/>
<dbReference type="OrthoDB" id="1100432at2759"/>
<gene>
    <name evidence="2" type="ORF">FCM35_KLT18347</name>
</gene>
<dbReference type="InterPro" id="IPR057234">
    <property type="entry name" value="DUF7912"/>
</dbReference>
<accession>A0A833QXU7</accession>
<dbReference type="EMBL" id="SWLB01000006">
    <property type="protein sequence ID" value="KAF3337760.1"/>
    <property type="molecule type" value="Genomic_DNA"/>
</dbReference>
<reference evidence="2" key="1">
    <citation type="submission" date="2020-01" db="EMBL/GenBank/DDBJ databases">
        <title>Genome sequence of Kobresia littledalei, the first chromosome-level genome in the family Cyperaceae.</title>
        <authorList>
            <person name="Qu G."/>
        </authorList>
    </citation>
    <scope>NUCLEOTIDE SEQUENCE</scope>
    <source>
        <strain evidence="2">C.B.Clarke</strain>
        <tissue evidence="2">Leaf</tissue>
    </source>
</reference>
<sequence>MKFKAGDGGDGGGIALGSKQWEKEALSIAEELSEKSFDGDLKIYAFKTSPKLIVYIRIEKLSSKYGSPGINDIEAFSRAYREKLEEAVTEGRMADNISFEVSSPGVERVVRIPEDLERFKDRPMYVNYITDDGPALSPPIECDGIFSLLSYDLELGQCVWAIADVRANRTGKGRPLNKKQKELRVTTPFESLRIVRLHSDC</sequence>
<organism evidence="2 3">
    <name type="scientific">Carex littledalei</name>
    <dbReference type="NCBI Taxonomy" id="544730"/>
    <lineage>
        <taxon>Eukaryota</taxon>
        <taxon>Viridiplantae</taxon>
        <taxon>Streptophyta</taxon>
        <taxon>Embryophyta</taxon>
        <taxon>Tracheophyta</taxon>
        <taxon>Spermatophyta</taxon>
        <taxon>Magnoliopsida</taxon>
        <taxon>Liliopsida</taxon>
        <taxon>Poales</taxon>
        <taxon>Cyperaceae</taxon>
        <taxon>Cyperoideae</taxon>
        <taxon>Cariceae</taxon>
        <taxon>Carex</taxon>
        <taxon>Carex subgen. Euthyceras</taxon>
    </lineage>
</organism>
<protein>
    <submittedName>
        <fullName evidence="2">Ribosome maturation factor RimP</fullName>
    </submittedName>
</protein>
<name>A0A833QXU7_9POAL</name>
<evidence type="ECO:0000313" key="2">
    <source>
        <dbReference type="EMBL" id="KAF3337760.1"/>
    </source>
</evidence>
<dbReference type="PANTHER" id="PTHR34544">
    <property type="entry name" value="OSJNBA0006B20.18 PROTEIN"/>
    <property type="match status" value="1"/>
</dbReference>
<evidence type="ECO:0000313" key="3">
    <source>
        <dbReference type="Proteomes" id="UP000623129"/>
    </source>
</evidence>
<dbReference type="PANTHER" id="PTHR34544:SF1">
    <property type="entry name" value="OS04G0438300 PROTEIN"/>
    <property type="match status" value="1"/>
</dbReference>
<dbReference type="Pfam" id="PF25498">
    <property type="entry name" value="DUF7912"/>
    <property type="match status" value="1"/>
</dbReference>